<proteinExistence type="predicted"/>
<evidence type="ECO:0000313" key="1">
    <source>
        <dbReference type="EMBL" id="KPZ00585.1"/>
    </source>
</evidence>
<protein>
    <submittedName>
        <fullName evidence="1">Uncharacterized protein</fullName>
    </submittedName>
</protein>
<dbReference type="Proteomes" id="UP000050384">
    <property type="component" value="Unassembled WGS sequence"/>
</dbReference>
<name>A0A0N8T8U7_PSESX</name>
<organism evidence="1 2">
    <name type="scientific">Pseudomonas syringae pv. spinaceae</name>
    <dbReference type="NCBI Taxonomy" id="264459"/>
    <lineage>
        <taxon>Bacteria</taxon>
        <taxon>Pseudomonadati</taxon>
        <taxon>Pseudomonadota</taxon>
        <taxon>Gammaproteobacteria</taxon>
        <taxon>Pseudomonadales</taxon>
        <taxon>Pseudomonadaceae</taxon>
        <taxon>Pseudomonas</taxon>
        <taxon>Pseudomonas syringae</taxon>
    </lineage>
</organism>
<reference evidence="1 2" key="1">
    <citation type="submission" date="2015-09" db="EMBL/GenBank/DDBJ databases">
        <title>Genome announcement of multiple Pseudomonas syringae strains.</title>
        <authorList>
            <person name="Thakur S."/>
            <person name="Wang P.W."/>
            <person name="Gong Y."/>
            <person name="Weir B.S."/>
            <person name="Guttman D.S."/>
        </authorList>
    </citation>
    <scope>NUCLEOTIDE SEQUENCE [LARGE SCALE GENOMIC DNA]</scope>
    <source>
        <strain evidence="1 2">ICMP16929</strain>
    </source>
</reference>
<comment type="caution">
    <text evidence="1">The sequence shown here is derived from an EMBL/GenBank/DDBJ whole genome shotgun (WGS) entry which is preliminary data.</text>
</comment>
<evidence type="ECO:0000313" key="2">
    <source>
        <dbReference type="Proteomes" id="UP000050384"/>
    </source>
</evidence>
<sequence length="456" mass="48820">MSHRLPVFIEGNDAGAAGGRGVTGELRGHIDLDQTVVVHAERAGRTCTHALGFHFALKALFVQRQVTLTGDVTCQVHRETVGVIQLEHDFAGNHGAFELGQILLDDLQALFQGLGELLFFASEDALDVRLLLHQFRECRTHLGDQRGDDLVEEAALGTELVTVTAGATNDAAQHIATAFAGRQYAIGDQEAARTNVVSHDFQRSLVVVAATDGIGRCGKQALKQVDFVVGMHVLQNGTDPLKTHAGIDRRRWQRVQHAISGTVELHKNVVPDFNVTVAVLFWRAWRATPDVRAVVEENLAARATRAGVAHGPEVVGGVRRAFVVTDANHAFGRDADLFGPDIVGFVVGRVDGDPEFFLGQVQPLLGSQEGPGVGNGITLEIVTKAEVTQHFEKSVVTSGIADVFQVVVLATGTHAFLTGHGAGVGAFFLAQEAILELVHACVGEQQGWVIARNQGA</sequence>
<dbReference type="AlphaFoldDB" id="A0A0N8T8U7"/>
<dbReference type="AntiFam" id="ANF00074">
    <property type="entry name" value="Shadow ORF (opposite alaS)"/>
</dbReference>
<dbReference type="EMBL" id="LJRI01000456">
    <property type="protein sequence ID" value="KPZ00585.1"/>
    <property type="molecule type" value="Genomic_DNA"/>
</dbReference>
<gene>
    <name evidence="1" type="ORF">ALO94_02664</name>
</gene>
<accession>A0A0N8T8U7</accession>